<evidence type="ECO:0000313" key="2">
    <source>
        <dbReference type="EMBL" id="KAF6844632.1"/>
    </source>
</evidence>
<accession>A0A8H6NXV0</accession>
<evidence type="ECO:0000256" key="1">
    <source>
        <dbReference type="SAM" id="MobiDB-lite"/>
    </source>
</evidence>
<comment type="caution">
    <text evidence="2">The sequence shown here is derived from an EMBL/GenBank/DDBJ whole genome shotgun (WGS) entry which is preliminary data.</text>
</comment>
<dbReference type="AlphaFoldDB" id="A0A8H6NXV0"/>
<protein>
    <submittedName>
        <fullName evidence="2">Uncharacterized protein</fullName>
    </submittedName>
</protein>
<gene>
    <name evidence="2" type="ORF">CMUS01_00922</name>
</gene>
<dbReference type="EMBL" id="WIGM01000013">
    <property type="protein sequence ID" value="KAF6844632.1"/>
    <property type="molecule type" value="Genomic_DNA"/>
</dbReference>
<feature type="region of interest" description="Disordered" evidence="1">
    <location>
        <begin position="114"/>
        <end position="137"/>
    </location>
</feature>
<keyword evidence="3" id="KW-1185">Reference proteome</keyword>
<reference evidence="2" key="1">
    <citation type="journal article" date="2020" name="Phytopathology">
        <title>Genome Sequence Resources of Colletotrichum truncatum, C. plurivorum, C. musicola, and C. sojae: Four Species Pathogenic to Soybean (Glycine max).</title>
        <authorList>
            <person name="Rogerio F."/>
            <person name="Boufleur T.R."/>
            <person name="Ciampi-Guillardi M."/>
            <person name="Sukno S.A."/>
            <person name="Thon M.R."/>
            <person name="Massola Junior N.S."/>
            <person name="Baroncelli R."/>
        </authorList>
    </citation>
    <scope>NUCLEOTIDE SEQUENCE</scope>
    <source>
        <strain evidence="2">LFN0074</strain>
    </source>
</reference>
<proteinExistence type="predicted"/>
<name>A0A8H6NXV0_9PEZI</name>
<evidence type="ECO:0000313" key="3">
    <source>
        <dbReference type="Proteomes" id="UP000639643"/>
    </source>
</evidence>
<sequence>MVDWCGLELIKILRWYHQPLPKWARNIEEIAASLEMVRKRASPISFGDTTDRSVAFLEHFFRIFSKLLSIGDDASSVISSYYSHSGGQLLTARPQRESGIGDVDACGQDDKECSCPAEESDMVSDQLQQEKRFDVKR</sequence>
<feature type="compositionally biased region" description="Basic and acidic residues" evidence="1">
    <location>
        <begin position="128"/>
        <end position="137"/>
    </location>
</feature>
<organism evidence="2 3">
    <name type="scientific">Colletotrichum musicola</name>
    <dbReference type="NCBI Taxonomy" id="2175873"/>
    <lineage>
        <taxon>Eukaryota</taxon>
        <taxon>Fungi</taxon>
        <taxon>Dikarya</taxon>
        <taxon>Ascomycota</taxon>
        <taxon>Pezizomycotina</taxon>
        <taxon>Sordariomycetes</taxon>
        <taxon>Hypocreomycetidae</taxon>
        <taxon>Glomerellales</taxon>
        <taxon>Glomerellaceae</taxon>
        <taxon>Colletotrichum</taxon>
        <taxon>Colletotrichum orchidearum species complex</taxon>
    </lineage>
</organism>
<dbReference type="Proteomes" id="UP000639643">
    <property type="component" value="Unassembled WGS sequence"/>
</dbReference>